<gene>
    <name evidence="1" type="ordered locus">SVI_1566</name>
</gene>
<sequence>MLTINNVTLLQDPAAESICQHILEHVCDTIMEFFNKDQVCALVLLGGYGRGEGGLIPHPVSGQLYPHNNFDLLLILNRHNNTDPRLEQSINQALQAIRHQADLGIDLSFTTVHKMKKSACRVIWYDMRHGHRTLLGDPDFVPSLTQHTLDNIPAWDVRNLLINRGALLLINRFLLAQSQPERYRSTVIKHTMKAIIGYGDALLFSRGRYHWSYAEKQQRMANEHAIDPKFKQLYLQAMSFRFTPSYSRFKDINLANWNETIITALQPIHLSCERKRLNKPELTWTSYLKSAADDAFWHSEDKFKNLVKRLWGLSTAGYPIIEGPSPWTYQALTQVEKLPLCFPYVLYRQEPLTEYSPDPITRHYLKNWQDFMDVNLGNLLDGYGLSLEDANI</sequence>
<dbReference type="AlphaFoldDB" id="D4ZIN8"/>
<reference evidence="2" key="1">
    <citation type="journal article" date="2010" name="Mol. Biosyst.">
        <title>Complete genome sequence and comparative analysis of Shewanella violacea, a psychrophilic and piezophilic bacterium from deep sea floor sediments.</title>
        <authorList>
            <person name="Aono E."/>
            <person name="Baba T."/>
            <person name="Ara T."/>
            <person name="Nishi T."/>
            <person name="Nakamichi T."/>
            <person name="Inamoto E."/>
            <person name="Toyonaga H."/>
            <person name="Hasegawa M."/>
            <person name="Takai Y."/>
            <person name="Okumura Y."/>
            <person name="Baba M."/>
            <person name="Tomita M."/>
            <person name="Kato C."/>
            <person name="Oshima T."/>
            <person name="Nakasone K."/>
            <person name="Mori H."/>
        </authorList>
    </citation>
    <scope>NUCLEOTIDE SEQUENCE [LARGE SCALE GENOMIC DNA]</scope>
    <source>
        <strain evidence="2">JCM 10179 / CIP 106290 / LMG 19151 / DSS12</strain>
    </source>
</reference>
<evidence type="ECO:0000313" key="1">
    <source>
        <dbReference type="EMBL" id="BAJ01537.1"/>
    </source>
</evidence>
<organism evidence="1 2">
    <name type="scientific">Shewanella violacea (strain JCM 10179 / CIP 106290 / LMG 19151 / DSS12)</name>
    <dbReference type="NCBI Taxonomy" id="637905"/>
    <lineage>
        <taxon>Bacteria</taxon>
        <taxon>Pseudomonadati</taxon>
        <taxon>Pseudomonadota</taxon>
        <taxon>Gammaproteobacteria</taxon>
        <taxon>Alteromonadales</taxon>
        <taxon>Shewanellaceae</taxon>
        <taxon>Shewanella</taxon>
    </lineage>
</organism>
<dbReference type="RefSeq" id="WP_013050845.1">
    <property type="nucleotide sequence ID" value="NC_014012.1"/>
</dbReference>
<dbReference type="OrthoDB" id="189903at2"/>
<proteinExistence type="predicted"/>
<dbReference type="STRING" id="637905.SVI_1566"/>
<accession>D4ZIN8</accession>
<dbReference type="KEGG" id="svo:SVI_1566"/>
<dbReference type="EMBL" id="AP011177">
    <property type="protein sequence ID" value="BAJ01537.1"/>
    <property type="molecule type" value="Genomic_DNA"/>
</dbReference>
<keyword evidence="2" id="KW-1185">Reference proteome</keyword>
<evidence type="ECO:0000313" key="2">
    <source>
        <dbReference type="Proteomes" id="UP000002350"/>
    </source>
</evidence>
<protein>
    <submittedName>
        <fullName evidence="1">Uncharacterized protein</fullName>
    </submittedName>
</protein>
<dbReference type="Proteomes" id="UP000002350">
    <property type="component" value="Chromosome"/>
</dbReference>
<dbReference type="HOGENOM" id="CLU_703771_0_0_6"/>
<name>D4ZIN8_SHEVD</name>